<dbReference type="NCBIfam" id="TIGR00785">
    <property type="entry name" value="dass"/>
    <property type="match status" value="1"/>
</dbReference>
<dbReference type="RefSeq" id="WP_146446055.1">
    <property type="nucleotide sequence ID" value="NZ_SJPR01000005.1"/>
</dbReference>
<dbReference type="PANTHER" id="PTHR10283">
    <property type="entry name" value="SOLUTE CARRIER FAMILY 13 MEMBER"/>
    <property type="match status" value="1"/>
</dbReference>
<dbReference type="PANTHER" id="PTHR10283:SF92">
    <property type="entry name" value="LOW-AFFINITY PHOSPHATE TRANSPORTER PHO91"/>
    <property type="match status" value="1"/>
</dbReference>
<dbReference type="GO" id="GO:0005315">
    <property type="term" value="F:phosphate transmembrane transporter activity"/>
    <property type="evidence" value="ECO:0007669"/>
    <property type="project" value="TreeGrafter"/>
</dbReference>
<gene>
    <name evidence="8" type="primary">sdcS_1</name>
    <name evidence="8" type="ORF">Pla108_33410</name>
</gene>
<evidence type="ECO:0000256" key="2">
    <source>
        <dbReference type="ARBA" id="ARBA00022448"/>
    </source>
</evidence>
<evidence type="ECO:0000259" key="7">
    <source>
        <dbReference type="Pfam" id="PF03600"/>
    </source>
</evidence>
<evidence type="ECO:0000313" key="8">
    <source>
        <dbReference type="EMBL" id="TWT95198.1"/>
    </source>
</evidence>
<dbReference type="InterPro" id="IPR001898">
    <property type="entry name" value="SLC13A/DASS"/>
</dbReference>
<feature type="transmembrane region" description="Helical" evidence="6">
    <location>
        <begin position="369"/>
        <end position="387"/>
    </location>
</feature>
<evidence type="ECO:0000256" key="4">
    <source>
        <dbReference type="ARBA" id="ARBA00022989"/>
    </source>
</evidence>
<proteinExistence type="predicted"/>
<feature type="transmembrane region" description="Helical" evidence="6">
    <location>
        <begin position="106"/>
        <end position="125"/>
    </location>
</feature>
<evidence type="ECO:0000313" key="9">
    <source>
        <dbReference type="Proteomes" id="UP000317421"/>
    </source>
</evidence>
<dbReference type="Proteomes" id="UP000317421">
    <property type="component" value="Unassembled WGS sequence"/>
</dbReference>
<feature type="transmembrane region" description="Helical" evidence="6">
    <location>
        <begin position="455"/>
        <end position="479"/>
    </location>
</feature>
<keyword evidence="2" id="KW-0813">Transport</keyword>
<comment type="caution">
    <text evidence="8">The sequence shown here is derived from an EMBL/GenBank/DDBJ whole genome shotgun (WGS) entry which is preliminary data.</text>
</comment>
<comment type="subcellular location">
    <subcellularLocation>
        <location evidence="1">Membrane</location>
        <topology evidence="1">Multi-pass membrane protein</topology>
    </subcellularLocation>
</comment>
<accession>A0A5C6A7D3</accession>
<feature type="transmembrane region" description="Helical" evidence="6">
    <location>
        <begin position="20"/>
        <end position="41"/>
    </location>
</feature>
<keyword evidence="9" id="KW-1185">Reference proteome</keyword>
<feature type="transmembrane region" description="Helical" evidence="6">
    <location>
        <begin position="419"/>
        <end position="443"/>
    </location>
</feature>
<dbReference type="EMBL" id="SJPR01000005">
    <property type="protein sequence ID" value="TWT95198.1"/>
    <property type="molecule type" value="Genomic_DNA"/>
</dbReference>
<evidence type="ECO:0000256" key="3">
    <source>
        <dbReference type="ARBA" id="ARBA00022692"/>
    </source>
</evidence>
<feature type="domain" description="Citrate transporter-like" evidence="7">
    <location>
        <begin position="63"/>
        <end position="411"/>
    </location>
</feature>
<keyword evidence="3 6" id="KW-0812">Transmembrane</keyword>
<dbReference type="OrthoDB" id="9766267at2"/>
<feature type="transmembrane region" description="Helical" evidence="6">
    <location>
        <begin position="194"/>
        <end position="214"/>
    </location>
</feature>
<name>A0A5C6A7D3_9BACT</name>
<dbReference type="Pfam" id="PF03600">
    <property type="entry name" value="CitMHS"/>
    <property type="match status" value="1"/>
</dbReference>
<evidence type="ECO:0000256" key="6">
    <source>
        <dbReference type="SAM" id="Phobius"/>
    </source>
</evidence>
<dbReference type="InterPro" id="IPR004680">
    <property type="entry name" value="Cit_transptr-like_dom"/>
</dbReference>
<reference evidence="8 9" key="1">
    <citation type="submission" date="2019-02" db="EMBL/GenBank/DDBJ databases">
        <title>Deep-cultivation of Planctomycetes and their phenomic and genomic characterization uncovers novel biology.</title>
        <authorList>
            <person name="Wiegand S."/>
            <person name="Jogler M."/>
            <person name="Boedeker C."/>
            <person name="Pinto D."/>
            <person name="Vollmers J."/>
            <person name="Rivas-Marin E."/>
            <person name="Kohn T."/>
            <person name="Peeters S.H."/>
            <person name="Heuer A."/>
            <person name="Rast P."/>
            <person name="Oberbeckmann S."/>
            <person name="Bunk B."/>
            <person name="Jeske O."/>
            <person name="Meyerdierks A."/>
            <person name="Storesund J.E."/>
            <person name="Kallscheuer N."/>
            <person name="Luecker S."/>
            <person name="Lage O.M."/>
            <person name="Pohl T."/>
            <person name="Merkel B.J."/>
            <person name="Hornburger P."/>
            <person name="Mueller R.-W."/>
            <person name="Bruemmer F."/>
            <person name="Labrenz M."/>
            <person name="Spormann A.M."/>
            <person name="Op Den Camp H."/>
            <person name="Overmann J."/>
            <person name="Amann R."/>
            <person name="Jetten M.S.M."/>
            <person name="Mascher T."/>
            <person name="Medema M.H."/>
            <person name="Devos D.P."/>
            <person name="Kaster A.-K."/>
            <person name="Ovreas L."/>
            <person name="Rohde M."/>
            <person name="Galperin M.Y."/>
            <person name="Jogler C."/>
        </authorList>
    </citation>
    <scope>NUCLEOTIDE SEQUENCE [LARGE SCALE GENOMIC DNA]</scope>
    <source>
        <strain evidence="8 9">Pla108</strain>
    </source>
</reference>
<feature type="transmembrane region" description="Helical" evidence="6">
    <location>
        <begin position="338"/>
        <end position="357"/>
    </location>
</feature>
<dbReference type="AlphaFoldDB" id="A0A5C6A7D3"/>
<sequence>MLPSGRNDARSLLGLFKFSQVRSLVTTAACLSVATLVAFGPQYPGLSEAGHRALFVLLFAAGMWITEAIPAFATSLLTIGCLIALLGKPDGVYATDAHDWEQFVTPWGSPLIWLFFGGFCLATSAEKTGLDRWLAARALGLFGQRPAMLLLGLMLVTAVLSMFMSNTATATLVLAMMTPIFAARAAGDPVSKAIALGVAFAANIGGMGTIIGTPPNAIAAGLLQGESAVNFAEWMILGVPPSLVLLAISWIFLVVVHLRGAAFSSEQGILFHAGVASDPTPLYKQQVVVATFCVTVGLWMTSPLHGLPTTLVSFVPTVVLTSTGILTAADIRQLPWDILLLITGGLSLGVAIDNTGLAEWAVGLLPIDGLSPVALAIGFSYITLVMSNLMSNTAAANIVLPIAIAVLGAAQAAGGDARMAAPIALSASAAMCLPISTPPNAIVYGAGHLRVKEMVIGGVVIGLIAPPILVFWSAFAIGWL</sequence>
<feature type="transmembrane region" description="Helical" evidence="6">
    <location>
        <begin position="234"/>
        <end position="256"/>
    </location>
</feature>
<feature type="transmembrane region" description="Helical" evidence="6">
    <location>
        <begin position="53"/>
        <end position="86"/>
    </location>
</feature>
<keyword evidence="4 6" id="KW-1133">Transmembrane helix</keyword>
<evidence type="ECO:0000256" key="5">
    <source>
        <dbReference type="ARBA" id="ARBA00023136"/>
    </source>
</evidence>
<protein>
    <submittedName>
        <fullName evidence="8">Sodium-dependent dicarboxylate transporter SdcS</fullName>
    </submittedName>
</protein>
<organism evidence="8 9">
    <name type="scientific">Botrimarina colliarenosi</name>
    <dbReference type="NCBI Taxonomy" id="2528001"/>
    <lineage>
        <taxon>Bacteria</taxon>
        <taxon>Pseudomonadati</taxon>
        <taxon>Planctomycetota</taxon>
        <taxon>Planctomycetia</taxon>
        <taxon>Pirellulales</taxon>
        <taxon>Lacipirellulaceae</taxon>
        <taxon>Botrimarina</taxon>
    </lineage>
</organism>
<evidence type="ECO:0000256" key="1">
    <source>
        <dbReference type="ARBA" id="ARBA00004141"/>
    </source>
</evidence>
<feature type="transmembrane region" description="Helical" evidence="6">
    <location>
        <begin position="394"/>
        <end position="413"/>
    </location>
</feature>
<dbReference type="GO" id="GO:0005886">
    <property type="term" value="C:plasma membrane"/>
    <property type="evidence" value="ECO:0007669"/>
    <property type="project" value="TreeGrafter"/>
</dbReference>
<keyword evidence="5 6" id="KW-0472">Membrane</keyword>